<protein>
    <submittedName>
        <fullName evidence="2">Uncharacterized protein</fullName>
    </submittedName>
</protein>
<evidence type="ECO:0000256" key="1">
    <source>
        <dbReference type="SAM" id="MobiDB-lite"/>
    </source>
</evidence>
<sequence length="131" mass="14495">MGRMESDETDTKRVTVRVPENVVEAYEESLDDDTNRSEDLRAYMRQQAKHPAADGGLTPPGDDETLASAYSVLQRAAGDAPLPVDEAKSLIAAQTNIPKSSVSRRALKPLRDRGYVRRCGDPINRPMLEVR</sequence>
<dbReference type="Proteomes" id="UP001597111">
    <property type="component" value="Unassembled WGS sequence"/>
</dbReference>
<dbReference type="Gene3D" id="1.10.10.10">
    <property type="entry name" value="Winged helix-like DNA-binding domain superfamily/Winged helix DNA-binding domain"/>
    <property type="match status" value="1"/>
</dbReference>
<evidence type="ECO:0000313" key="3">
    <source>
        <dbReference type="Proteomes" id="UP001597111"/>
    </source>
</evidence>
<keyword evidence="3" id="KW-1185">Reference proteome</keyword>
<organism evidence="2 3">
    <name type="scientific">Halolamina salina</name>
    <dbReference type="NCBI Taxonomy" id="1220023"/>
    <lineage>
        <taxon>Archaea</taxon>
        <taxon>Methanobacteriati</taxon>
        <taxon>Methanobacteriota</taxon>
        <taxon>Stenosarchaea group</taxon>
        <taxon>Halobacteria</taxon>
        <taxon>Halobacteriales</taxon>
        <taxon>Haloferacaceae</taxon>
    </lineage>
</organism>
<dbReference type="InterPro" id="IPR036388">
    <property type="entry name" value="WH-like_DNA-bd_sf"/>
</dbReference>
<feature type="region of interest" description="Disordered" evidence="1">
    <location>
        <begin position="45"/>
        <end position="65"/>
    </location>
</feature>
<gene>
    <name evidence="2" type="ORF">ACFR9S_13985</name>
</gene>
<proteinExistence type="predicted"/>
<dbReference type="AlphaFoldDB" id="A0ABD6BAB7"/>
<name>A0ABD6BAB7_9EURY</name>
<dbReference type="EMBL" id="JBHUDH010000187">
    <property type="protein sequence ID" value="MFD1527392.1"/>
    <property type="molecule type" value="Genomic_DNA"/>
</dbReference>
<accession>A0ABD6BAB7</accession>
<reference evidence="2 3" key="1">
    <citation type="journal article" date="2019" name="Int. J. Syst. Evol. Microbiol.">
        <title>The Global Catalogue of Microorganisms (GCM) 10K type strain sequencing project: providing services to taxonomists for standard genome sequencing and annotation.</title>
        <authorList>
            <consortium name="The Broad Institute Genomics Platform"/>
            <consortium name="The Broad Institute Genome Sequencing Center for Infectious Disease"/>
            <person name="Wu L."/>
            <person name="Ma J."/>
        </authorList>
    </citation>
    <scope>NUCLEOTIDE SEQUENCE [LARGE SCALE GENOMIC DNA]</scope>
    <source>
        <strain evidence="2 3">CGMCC 1.12285</strain>
    </source>
</reference>
<comment type="caution">
    <text evidence="2">The sequence shown here is derived from an EMBL/GenBank/DDBJ whole genome shotgun (WGS) entry which is preliminary data.</text>
</comment>
<dbReference type="RefSeq" id="WP_379730483.1">
    <property type="nucleotide sequence ID" value="NZ_JBHSWZ010000006.1"/>
</dbReference>
<evidence type="ECO:0000313" key="2">
    <source>
        <dbReference type="EMBL" id="MFD1527392.1"/>
    </source>
</evidence>